<evidence type="ECO:0000256" key="7">
    <source>
        <dbReference type="ARBA" id="ARBA00022801"/>
    </source>
</evidence>
<dbReference type="InterPro" id="IPR020630">
    <property type="entry name" value="THF_DH/CycHdrlase_cat_dom"/>
</dbReference>
<accession>A0A378M9V9</accession>
<evidence type="ECO:0000256" key="10">
    <source>
        <dbReference type="ARBA" id="ARBA00023102"/>
    </source>
</evidence>
<keyword evidence="11" id="KW-0486">Methionine biosynthesis</keyword>
<sequence length="161" mass="17935">MGKVIDGKKIAAEIQAKIEKDVAVLKERGKQPGLAVVLVGDNQASRTYVRNKQKRTETVGMKSVLIELPETVSEKELLETVETLNHDDTIHGILVQLPLPKHISEDKVIDTISSEKMWMASIRLVSVTFLSENQLSSHARQLGSSNLLNPRANRSKEKKRS</sequence>
<evidence type="ECO:0000256" key="3">
    <source>
        <dbReference type="ARBA" id="ARBA00012776"/>
    </source>
</evidence>
<dbReference type="PANTHER" id="PTHR48099:SF5">
    <property type="entry name" value="C-1-TETRAHYDROFOLATE SYNTHASE, CYTOPLASMIC"/>
    <property type="match status" value="1"/>
</dbReference>
<evidence type="ECO:0000256" key="6">
    <source>
        <dbReference type="ARBA" id="ARBA00022755"/>
    </source>
</evidence>
<keyword evidence="5" id="KW-0028">Amino-acid biosynthesis</keyword>
<keyword evidence="8" id="KW-0521">NADP</keyword>
<keyword evidence="9" id="KW-0560">Oxidoreductase</keyword>
<dbReference type="GO" id="GO:0005829">
    <property type="term" value="C:cytosol"/>
    <property type="evidence" value="ECO:0007669"/>
    <property type="project" value="TreeGrafter"/>
</dbReference>
<dbReference type="PROSITE" id="PS00766">
    <property type="entry name" value="THF_DHG_CYH_1"/>
    <property type="match status" value="1"/>
</dbReference>
<evidence type="ECO:0000256" key="2">
    <source>
        <dbReference type="ARBA" id="ARBA00011738"/>
    </source>
</evidence>
<name>A0A378M9V9_LISGR</name>
<dbReference type="SUPFAM" id="SSF53223">
    <property type="entry name" value="Aminoacid dehydrogenase-like, N-terminal domain"/>
    <property type="match status" value="1"/>
</dbReference>
<evidence type="ECO:0000256" key="1">
    <source>
        <dbReference type="ARBA" id="ARBA00004777"/>
    </source>
</evidence>
<dbReference type="Pfam" id="PF00763">
    <property type="entry name" value="THF_DHG_CYH"/>
    <property type="match status" value="1"/>
</dbReference>
<evidence type="ECO:0000256" key="8">
    <source>
        <dbReference type="ARBA" id="ARBA00022857"/>
    </source>
</evidence>
<dbReference type="GO" id="GO:0009086">
    <property type="term" value="P:methionine biosynthetic process"/>
    <property type="evidence" value="ECO:0007669"/>
    <property type="project" value="UniProtKB-KW"/>
</dbReference>
<dbReference type="GO" id="GO:0004477">
    <property type="term" value="F:methenyltetrahydrofolate cyclohydrolase activity"/>
    <property type="evidence" value="ECO:0007669"/>
    <property type="project" value="UniProtKB-EC"/>
</dbReference>
<evidence type="ECO:0000256" key="11">
    <source>
        <dbReference type="ARBA" id="ARBA00023167"/>
    </source>
</evidence>
<evidence type="ECO:0000256" key="13">
    <source>
        <dbReference type="SAM" id="MobiDB-lite"/>
    </source>
</evidence>
<evidence type="ECO:0000313" key="16">
    <source>
        <dbReference type="Proteomes" id="UP000254879"/>
    </source>
</evidence>
<evidence type="ECO:0000259" key="14">
    <source>
        <dbReference type="Pfam" id="PF00763"/>
    </source>
</evidence>
<evidence type="ECO:0000256" key="12">
    <source>
        <dbReference type="ARBA" id="ARBA00023268"/>
    </source>
</evidence>
<proteinExistence type="predicted"/>
<evidence type="ECO:0000256" key="4">
    <source>
        <dbReference type="ARBA" id="ARBA00022563"/>
    </source>
</evidence>
<dbReference type="GO" id="GO:0006164">
    <property type="term" value="P:purine nucleotide biosynthetic process"/>
    <property type="evidence" value="ECO:0007669"/>
    <property type="project" value="UniProtKB-KW"/>
</dbReference>
<dbReference type="InterPro" id="IPR020867">
    <property type="entry name" value="THF_DH/CycHdrlase_CS"/>
</dbReference>
<comment type="pathway">
    <text evidence="1">One-carbon metabolism; tetrahydrofolate interconversion.</text>
</comment>
<dbReference type="InterPro" id="IPR046346">
    <property type="entry name" value="Aminoacid_DH-like_N_sf"/>
</dbReference>
<protein>
    <recommendedName>
        <fullName evidence="3">methenyltetrahydrofolate cyclohydrolase</fullName>
        <ecNumber evidence="3">3.5.4.9</ecNumber>
    </recommendedName>
</protein>
<keyword evidence="7" id="KW-0378">Hydrolase</keyword>
<keyword evidence="4" id="KW-0554">One-carbon metabolism</keyword>
<evidence type="ECO:0000256" key="9">
    <source>
        <dbReference type="ARBA" id="ARBA00023002"/>
    </source>
</evidence>
<gene>
    <name evidence="15" type="primary">folD_1</name>
    <name evidence="15" type="ORF">NCTC10815_00422</name>
</gene>
<reference evidence="15 16" key="1">
    <citation type="submission" date="2018-06" db="EMBL/GenBank/DDBJ databases">
        <authorList>
            <consortium name="Pathogen Informatics"/>
            <person name="Doyle S."/>
        </authorList>
    </citation>
    <scope>NUCLEOTIDE SEQUENCE [LARGE SCALE GENOMIC DNA]</scope>
    <source>
        <strain evidence="16">NCTC 10815</strain>
    </source>
</reference>
<dbReference type="PANTHER" id="PTHR48099">
    <property type="entry name" value="C-1-TETRAHYDROFOLATE SYNTHASE, CYTOPLASMIC-RELATED"/>
    <property type="match status" value="1"/>
</dbReference>
<dbReference type="EC" id="3.5.4.9" evidence="3"/>
<dbReference type="AlphaFoldDB" id="A0A378M9V9"/>
<evidence type="ECO:0000313" key="15">
    <source>
        <dbReference type="EMBL" id="STY43137.1"/>
    </source>
</evidence>
<keyword evidence="6" id="KW-0658">Purine biosynthesis</keyword>
<dbReference type="PRINTS" id="PR00085">
    <property type="entry name" value="THFDHDRGNASE"/>
</dbReference>
<organism evidence="15 16">
    <name type="scientific">Listeria grayi</name>
    <name type="common">Listeria murrayi</name>
    <dbReference type="NCBI Taxonomy" id="1641"/>
    <lineage>
        <taxon>Bacteria</taxon>
        <taxon>Bacillati</taxon>
        <taxon>Bacillota</taxon>
        <taxon>Bacilli</taxon>
        <taxon>Bacillales</taxon>
        <taxon>Listeriaceae</taxon>
        <taxon>Listeria</taxon>
    </lineage>
</organism>
<dbReference type="Proteomes" id="UP000254879">
    <property type="component" value="Unassembled WGS sequence"/>
</dbReference>
<dbReference type="EMBL" id="UGPG01000001">
    <property type="protein sequence ID" value="STY43137.1"/>
    <property type="molecule type" value="Genomic_DNA"/>
</dbReference>
<feature type="domain" description="Tetrahydrofolate dehydrogenase/cyclohydrolase catalytic" evidence="14">
    <location>
        <begin position="5"/>
        <end position="116"/>
    </location>
</feature>
<dbReference type="InterPro" id="IPR000672">
    <property type="entry name" value="THF_DH/CycHdrlase"/>
</dbReference>
<dbReference type="GO" id="GO:0000105">
    <property type="term" value="P:L-histidine biosynthetic process"/>
    <property type="evidence" value="ECO:0007669"/>
    <property type="project" value="UniProtKB-KW"/>
</dbReference>
<comment type="subunit">
    <text evidence="2">Homodimer.</text>
</comment>
<dbReference type="Gene3D" id="3.40.50.10860">
    <property type="entry name" value="Leucine Dehydrogenase, chain A, domain 1"/>
    <property type="match status" value="1"/>
</dbReference>
<keyword evidence="12" id="KW-0511">Multifunctional enzyme</keyword>
<feature type="region of interest" description="Disordered" evidence="13">
    <location>
        <begin position="140"/>
        <end position="161"/>
    </location>
</feature>
<keyword evidence="10" id="KW-0368">Histidine biosynthesis</keyword>
<dbReference type="FunFam" id="3.40.50.10860:FF:000005">
    <property type="entry name" value="C-1-tetrahydrofolate synthase, cytoplasmic, putative"/>
    <property type="match status" value="1"/>
</dbReference>
<evidence type="ECO:0000256" key="5">
    <source>
        <dbReference type="ARBA" id="ARBA00022605"/>
    </source>
</evidence>
<dbReference type="GO" id="GO:0004488">
    <property type="term" value="F:methylenetetrahydrofolate dehydrogenase (NADP+) activity"/>
    <property type="evidence" value="ECO:0007669"/>
    <property type="project" value="InterPro"/>
</dbReference>
<dbReference type="GO" id="GO:0035999">
    <property type="term" value="P:tetrahydrofolate interconversion"/>
    <property type="evidence" value="ECO:0007669"/>
    <property type="project" value="TreeGrafter"/>
</dbReference>